<reference evidence="3" key="1">
    <citation type="journal article" date="2019" name="Int. J. Syst. Evol. Microbiol.">
        <title>The Global Catalogue of Microorganisms (GCM) 10K type strain sequencing project: providing services to taxonomists for standard genome sequencing and annotation.</title>
        <authorList>
            <consortium name="The Broad Institute Genomics Platform"/>
            <consortium name="The Broad Institute Genome Sequencing Center for Infectious Disease"/>
            <person name="Wu L."/>
            <person name="Ma J."/>
        </authorList>
    </citation>
    <scope>NUCLEOTIDE SEQUENCE [LARGE SCALE GENOMIC DNA]</scope>
    <source>
        <strain evidence="3">CCM 8875</strain>
    </source>
</reference>
<dbReference type="EMBL" id="JBHTOQ010000018">
    <property type="protein sequence ID" value="MFD1481083.1"/>
    <property type="molecule type" value="Genomic_DNA"/>
</dbReference>
<dbReference type="InterPro" id="IPR028992">
    <property type="entry name" value="Hedgehog/Intein_dom"/>
</dbReference>
<dbReference type="Proteomes" id="UP001597302">
    <property type="component" value="Unassembled WGS sequence"/>
</dbReference>
<feature type="domain" description="Hedgehog/Intein (Hint)" evidence="1">
    <location>
        <begin position="132"/>
        <end position="270"/>
    </location>
</feature>
<organism evidence="2 3">
    <name type="scientific">Paracoccus nototheniae</name>
    <dbReference type="NCBI Taxonomy" id="2489002"/>
    <lineage>
        <taxon>Bacteria</taxon>
        <taxon>Pseudomonadati</taxon>
        <taxon>Pseudomonadota</taxon>
        <taxon>Alphaproteobacteria</taxon>
        <taxon>Rhodobacterales</taxon>
        <taxon>Paracoccaceae</taxon>
        <taxon>Paracoccus</taxon>
    </lineage>
</organism>
<accession>A0ABW4DVU1</accession>
<evidence type="ECO:0000313" key="3">
    <source>
        <dbReference type="Proteomes" id="UP001597302"/>
    </source>
</evidence>
<name>A0ABW4DVU1_9RHOB</name>
<evidence type="ECO:0000313" key="2">
    <source>
        <dbReference type="EMBL" id="MFD1481083.1"/>
    </source>
</evidence>
<dbReference type="InterPro" id="IPR036844">
    <property type="entry name" value="Hint_dom_sf"/>
</dbReference>
<keyword evidence="3" id="KW-1185">Reference proteome</keyword>
<protein>
    <submittedName>
        <fullName evidence="2">Hint domain-containing protein</fullName>
    </submittedName>
</protein>
<dbReference type="Pfam" id="PF13403">
    <property type="entry name" value="Hint_2"/>
    <property type="match status" value="1"/>
</dbReference>
<evidence type="ECO:0000259" key="1">
    <source>
        <dbReference type="Pfam" id="PF13403"/>
    </source>
</evidence>
<dbReference type="Gene3D" id="2.170.16.10">
    <property type="entry name" value="Hedgehog/Intein (Hint) domain"/>
    <property type="match status" value="1"/>
</dbReference>
<dbReference type="RefSeq" id="WP_131576319.1">
    <property type="nucleotide sequence ID" value="NZ_CBCSAJ010000049.1"/>
</dbReference>
<proteinExistence type="predicted"/>
<dbReference type="SUPFAM" id="SSF51294">
    <property type="entry name" value="Hedgehog/intein (Hint) domain"/>
    <property type="match status" value="1"/>
</dbReference>
<sequence length="338" mass="36166">MANSYDVYTGLNVAGLLQVNLGGAANFTNRTLADVPQAGETAAELDVLRDGEIYTTRTGALNTNQTWTYQGNVIDPDSGEAIGFYATSGLNYGIFLPAGSDTPVSTLNINILTGAGLDTDSGWQVTDAEAFCFVQGTMILTPEGERAVETLTIGDLVLTDDGATVPVKWIGRQTVYPRAASARRGDLGLPVRIGAGALGPDLPHRDLDLSGDHAVQLGDYLVNAAALVNGGTIRSLQADALPVCFTYYHIETEDHDLVIAHGLPAETFVDYASRSRFDNHAEYVALYGHEAVIRERPGPRISAARQLPADLRARIGLPDFRAGIDAEHDRLQQMIRAA</sequence>
<comment type="caution">
    <text evidence="2">The sequence shown here is derived from an EMBL/GenBank/DDBJ whole genome shotgun (WGS) entry which is preliminary data.</text>
</comment>
<gene>
    <name evidence="2" type="ORF">ACFQ5P_07245</name>
</gene>